<organism evidence="2 3">
    <name type="scientific">Streptomyces crystallinus</name>
    <dbReference type="NCBI Taxonomy" id="68191"/>
    <lineage>
        <taxon>Bacteria</taxon>
        <taxon>Bacillati</taxon>
        <taxon>Actinomycetota</taxon>
        <taxon>Actinomycetes</taxon>
        <taxon>Kitasatosporales</taxon>
        <taxon>Streptomycetaceae</taxon>
        <taxon>Streptomyces</taxon>
    </lineage>
</organism>
<evidence type="ECO:0000313" key="2">
    <source>
        <dbReference type="EMBL" id="GAA0617945.1"/>
    </source>
</evidence>
<accession>A0ABP3RVT9</accession>
<name>A0ABP3RVT9_9ACTN</name>
<reference evidence="3" key="1">
    <citation type="journal article" date="2019" name="Int. J. Syst. Evol. Microbiol.">
        <title>The Global Catalogue of Microorganisms (GCM) 10K type strain sequencing project: providing services to taxonomists for standard genome sequencing and annotation.</title>
        <authorList>
            <consortium name="The Broad Institute Genomics Platform"/>
            <consortium name="The Broad Institute Genome Sequencing Center for Infectious Disease"/>
            <person name="Wu L."/>
            <person name="Ma J."/>
        </authorList>
    </citation>
    <scope>NUCLEOTIDE SEQUENCE [LARGE SCALE GENOMIC DNA]</scope>
    <source>
        <strain evidence="3">JCM 5067</strain>
    </source>
</reference>
<dbReference type="Proteomes" id="UP001500668">
    <property type="component" value="Unassembled WGS sequence"/>
</dbReference>
<protein>
    <recommendedName>
        <fullName evidence="4">Lipoprotein</fullName>
    </recommendedName>
</protein>
<evidence type="ECO:0000313" key="3">
    <source>
        <dbReference type="Proteomes" id="UP001500668"/>
    </source>
</evidence>
<feature type="region of interest" description="Disordered" evidence="1">
    <location>
        <begin position="38"/>
        <end position="57"/>
    </location>
</feature>
<gene>
    <name evidence="2" type="ORF">GCM10010394_55300</name>
</gene>
<proteinExistence type="predicted"/>
<comment type="caution">
    <text evidence="2">The sequence shown here is derived from an EMBL/GenBank/DDBJ whole genome shotgun (WGS) entry which is preliminary data.</text>
</comment>
<keyword evidence="3" id="KW-1185">Reference proteome</keyword>
<dbReference type="EMBL" id="BAAACA010000038">
    <property type="protein sequence ID" value="GAA0617945.1"/>
    <property type="molecule type" value="Genomic_DNA"/>
</dbReference>
<evidence type="ECO:0008006" key="4">
    <source>
        <dbReference type="Google" id="ProtNLM"/>
    </source>
</evidence>
<sequence>MTRETARELSHMMRISTTGTRRWILAAALCGVLSTGCSSGGEDGDEAKPRPKPAAEPRPLAEAALHPLLLTQADLGTGYVHVQEKPGSDKFDDVAVQGCPALEKLGQSGEEKMFAAKAETSFTYTRDATLDEELHSDRPSVLSGKLRELFGAYTSCPTYTMTAGTIPIEVKVTKSVPPNLGDEQFVYTSTLELPSGAQVLKTMAVRKGNVVVMLVGAPALVDRHMKTAVGKLPAGG</sequence>
<feature type="compositionally biased region" description="Basic and acidic residues" evidence="1">
    <location>
        <begin position="46"/>
        <end position="55"/>
    </location>
</feature>
<evidence type="ECO:0000256" key="1">
    <source>
        <dbReference type="SAM" id="MobiDB-lite"/>
    </source>
</evidence>